<dbReference type="EMBL" id="CAJNJA010011034">
    <property type="protein sequence ID" value="CAE7265726.1"/>
    <property type="molecule type" value="Genomic_DNA"/>
</dbReference>
<organism evidence="2 3">
    <name type="scientific">Symbiodinium necroappetens</name>
    <dbReference type="NCBI Taxonomy" id="1628268"/>
    <lineage>
        <taxon>Eukaryota</taxon>
        <taxon>Sar</taxon>
        <taxon>Alveolata</taxon>
        <taxon>Dinophyceae</taxon>
        <taxon>Suessiales</taxon>
        <taxon>Symbiodiniaceae</taxon>
        <taxon>Symbiodinium</taxon>
    </lineage>
</organism>
<evidence type="ECO:0000313" key="2">
    <source>
        <dbReference type="EMBL" id="CAE7265726.1"/>
    </source>
</evidence>
<protein>
    <submittedName>
        <fullName evidence="2">Uncharacterized protein</fullName>
    </submittedName>
</protein>
<feature type="compositionally biased region" description="Polar residues" evidence="1">
    <location>
        <begin position="104"/>
        <end position="121"/>
    </location>
</feature>
<evidence type="ECO:0000313" key="3">
    <source>
        <dbReference type="Proteomes" id="UP000601435"/>
    </source>
</evidence>
<evidence type="ECO:0000256" key="1">
    <source>
        <dbReference type="SAM" id="MobiDB-lite"/>
    </source>
</evidence>
<reference evidence="2" key="1">
    <citation type="submission" date="2021-02" db="EMBL/GenBank/DDBJ databases">
        <authorList>
            <person name="Dougan E. K."/>
            <person name="Rhodes N."/>
            <person name="Thang M."/>
            <person name="Chan C."/>
        </authorList>
    </citation>
    <scope>NUCLEOTIDE SEQUENCE</scope>
</reference>
<name>A0A812MH53_9DINO</name>
<gene>
    <name evidence="2" type="ORF">SNEC2469_LOCUS6233</name>
</gene>
<dbReference type="Proteomes" id="UP000601435">
    <property type="component" value="Unassembled WGS sequence"/>
</dbReference>
<keyword evidence="3" id="KW-1185">Reference proteome</keyword>
<dbReference type="AlphaFoldDB" id="A0A812MH53"/>
<accession>A0A812MH53</accession>
<proteinExistence type="predicted"/>
<feature type="region of interest" description="Disordered" evidence="1">
    <location>
        <begin position="96"/>
        <end position="121"/>
    </location>
</feature>
<sequence>MATAKRLASLDLREAQATNAEDQRTIRELVEQMPGGFDAVNAFVRGSIRQALMAVNQSFDHEFRQLVTLLSTSQGSQDEAPGLEVAEALPRLLTGSPNMPIVQKTIQPDNTTPKNYGSSSS</sequence>
<comment type="caution">
    <text evidence="2">The sequence shown here is derived from an EMBL/GenBank/DDBJ whole genome shotgun (WGS) entry which is preliminary data.</text>
</comment>